<sequence>MADVEEEEAPPETEDEQIEGDEAEEDLDGEGEDEDQEGEEEEQSQEEEEDPFELLDESEAEDEEQQAMYKEYLEVVKEIDAQNLVIRELKAKSTRLMYKKCKTFRDKQEYKRLRACQEQEDIHLRALVNRAIQLQNFGSPRRYGDVELELTEADHSYFFTGLQPSSYTDCESCSVCCFSESDLDSDSDDDPCCT</sequence>
<dbReference type="RefSeq" id="XP_016933644.3">
    <property type="nucleotide sequence ID" value="XM_017078155.4"/>
</dbReference>
<keyword evidence="2" id="KW-1185">Reference proteome</keyword>
<evidence type="ECO:0000256" key="1">
    <source>
        <dbReference type="SAM" id="MobiDB-lite"/>
    </source>
</evidence>
<accession>A0AB39ZDU5</accession>
<evidence type="ECO:0000313" key="3">
    <source>
        <dbReference type="RefSeq" id="XP_016933644.3"/>
    </source>
</evidence>
<proteinExistence type="predicted"/>
<protein>
    <recommendedName>
        <fullName evidence="4">Pescadillo homolog</fullName>
    </recommendedName>
</protein>
<gene>
    <name evidence="3" type="primary">LOC108012723</name>
</gene>
<dbReference type="Proteomes" id="UP001652628">
    <property type="component" value="Chromosome 3"/>
</dbReference>
<reference evidence="3" key="1">
    <citation type="submission" date="2025-08" db="UniProtKB">
        <authorList>
            <consortium name="RefSeq"/>
        </authorList>
    </citation>
    <scope>IDENTIFICATION</scope>
</reference>
<evidence type="ECO:0000313" key="2">
    <source>
        <dbReference type="Proteomes" id="UP001652628"/>
    </source>
</evidence>
<dbReference type="AlphaFoldDB" id="A0AB39ZDU5"/>
<dbReference type="GeneID" id="108012723"/>
<name>A0AB39ZDU5_DROSZ</name>
<evidence type="ECO:0008006" key="4">
    <source>
        <dbReference type="Google" id="ProtNLM"/>
    </source>
</evidence>
<feature type="region of interest" description="Disordered" evidence="1">
    <location>
        <begin position="1"/>
        <end position="65"/>
    </location>
</feature>
<organism evidence="2 3">
    <name type="scientific">Drosophila suzukii</name>
    <name type="common">Spotted-wing drosophila fruit fly</name>
    <dbReference type="NCBI Taxonomy" id="28584"/>
    <lineage>
        <taxon>Eukaryota</taxon>
        <taxon>Metazoa</taxon>
        <taxon>Ecdysozoa</taxon>
        <taxon>Arthropoda</taxon>
        <taxon>Hexapoda</taxon>
        <taxon>Insecta</taxon>
        <taxon>Pterygota</taxon>
        <taxon>Neoptera</taxon>
        <taxon>Endopterygota</taxon>
        <taxon>Diptera</taxon>
        <taxon>Brachycera</taxon>
        <taxon>Muscomorpha</taxon>
        <taxon>Ephydroidea</taxon>
        <taxon>Drosophilidae</taxon>
        <taxon>Drosophila</taxon>
        <taxon>Sophophora</taxon>
    </lineage>
</organism>